<comment type="caution">
    <text evidence="2">The sequence shown here is derived from an EMBL/GenBank/DDBJ whole genome shotgun (WGS) entry which is preliminary data.</text>
</comment>
<feature type="region of interest" description="Disordered" evidence="1">
    <location>
        <begin position="1"/>
        <end position="46"/>
    </location>
</feature>
<evidence type="ECO:0000313" key="3">
    <source>
        <dbReference type="Proteomes" id="UP001152622"/>
    </source>
</evidence>
<reference evidence="2" key="1">
    <citation type="journal article" date="2023" name="Science">
        <title>Genome structures resolve the early diversification of teleost fishes.</title>
        <authorList>
            <person name="Parey E."/>
            <person name="Louis A."/>
            <person name="Montfort J."/>
            <person name="Bouchez O."/>
            <person name="Roques C."/>
            <person name="Iampietro C."/>
            <person name="Lluch J."/>
            <person name="Castinel A."/>
            <person name="Donnadieu C."/>
            <person name="Desvignes T."/>
            <person name="Floi Bucao C."/>
            <person name="Jouanno E."/>
            <person name="Wen M."/>
            <person name="Mejri S."/>
            <person name="Dirks R."/>
            <person name="Jansen H."/>
            <person name="Henkel C."/>
            <person name="Chen W.J."/>
            <person name="Zahm M."/>
            <person name="Cabau C."/>
            <person name="Klopp C."/>
            <person name="Thompson A.W."/>
            <person name="Robinson-Rechavi M."/>
            <person name="Braasch I."/>
            <person name="Lecointre G."/>
            <person name="Bobe J."/>
            <person name="Postlethwait J.H."/>
            <person name="Berthelot C."/>
            <person name="Roest Crollius H."/>
            <person name="Guiguen Y."/>
        </authorList>
    </citation>
    <scope>NUCLEOTIDE SEQUENCE</scope>
    <source>
        <strain evidence="2">WJC10195</strain>
    </source>
</reference>
<keyword evidence="3" id="KW-1185">Reference proteome</keyword>
<dbReference type="EMBL" id="JAINUF010000018">
    <property type="protein sequence ID" value="KAJ8337598.1"/>
    <property type="molecule type" value="Genomic_DNA"/>
</dbReference>
<dbReference type="Proteomes" id="UP001152622">
    <property type="component" value="Chromosome 18"/>
</dbReference>
<dbReference type="AlphaFoldDB" id="A0A9Q1EF11"/>
<organism evidence="2 3">
    <name type="scientific">Synaphobranchus kaupii</name>
    <name type="common">Kaup's arrowtooth eel</name>
    <dbReference type="NCBI Taxonomy" id="118154"/>
    <lineage>
        <taxon>Eukaryota</taxon>
        <taxon>Metazoa</taxon>
        <taxon>Chordata</taxon>
        <taxon>Craniata</taxon>
        <taxon>Vertebrata</taxon>
        <taxon>Euteleostomi</taxon>
        <taxon>Actinopterygii</taxon>
        <taxon>Neopterygii</taxon>
        <taxon>Teleostei</taxon>
        <taxon>Anguilliformes</taxon>
        <taxon>Synaphobranchidae</taxon>
        <taxon>Synaphobranchus</taxon>
    </lineage>
</organism>
<evidence type="ECO:0000256" key="1">
    <source>
        <dbReference type="SAM" id="MobiDB-lite"/>
    </source>
</evidence>
<protein>
    <submittedName>
        <fullName evidence="2">Uncharacterized protein</fullName>
    </submittedName>
</protein>
<feature type="region of interest" description="Disordered" evidence="1">
    <location>
        <begin position="62"/>
        <end position="154"/>
    </location>
</feature>
<gene>
    <name evidence="2" type="ORF">SKAU_G00365640</name>
</gene>
<accession>A0A9Q1EF11</accession>
<evidence type="ECO:0000313" key="2">
    <source>
        <dbReference type="EMBL" id="KAJ8337598.1"/>
    </source>
</evidence>
<name>A0A9Q1EF11_SYNKA</name>
<sequence>MEPDVVKSEQSKSEEDWLWSGRGRGGRSWDELPGEGGGEAPPTAGLILKRVGWPAIMAPPKAVLPHPNAGPRNGHREERQGDCFKRPDCAHRQYRPDRYLSFGCGLDERGAGGRARPRPPPPETDLSITQESPPPGSSPRRSRRRSGKVIETPL</sequence>
<proteinExistence type="predicted"/>
<feature type="compositionally biased region" description="Basic and acidic residues" evidence="1">
    <location>
        <begin position="1"/>
        <end position="15"/>
    </location>
</feature>
<feature type="compositionally biased region" description="Basic and acidic residues" evidence="1">
    <location>
        <begin position="74"/>
        <end position="98"/>
    </location>
</feature>